<feature type="region of interest" description="Disordered" evidence="1">
    <location>
        <begin position="46"/>
        <end position="72"/>
    </location>
</feature>
<organism evidence="2 3">
    <name type="scientific">Corynebacterium coyleae</name>
    <dbReference type="NCBI Taxonomy" id="53374"/>
    <lineage>
        <taxon>Bacteria</taxon>
        <taxon>Bacillati</taxon>
        <taxon>Actinomycetota</taxon>
        <taxon>Actinomycetes</taxon>
        <taxon>Mycobacteriales</taxon>
        <taxon>Corynebacteriaceae</taxon>
        <taxon>Corynebacterium</taxon>
    </lineage>
</organism>
<dbReference type="RefSeq" id="WP_092101770.1">
    <property type="nucleotide sequence ID" value="NZ_CP047198.1"/>
</dbReference>
<dbReference type="EMBL" id="CP077302">
    <property type="protein sequence ID" value="QXB17888.1"/>
    <property type="molecule type" value="Genomic_DNA"/>
</dbReference>
<evidence type="ECO:0008006" key="4">
    <source>
        <dbReference type="Google" id="ProtNLM"/>
    </source>
</evidence>
<dbReference type="GeneID" id="92750173"/>
<accession>A0ABX8KVH4</accession>
<keyword evidence="3" id="KW-1185">Reference proteome</keyword>
<dbReference type="Proteomes" id="UP000683520">
    <property type="component" value="Chromosome"/>
</dbReference>
<gene>
    <name evidence="2" type="ORF">I6L55_08275</name>
</gene>
<evidence type="ECO:0000313" key="3">
    <source>
        <dbReference type="Proteomes" id="UP000683520"/>
    </source>
</evidence>
<feature type="compositionally biased region" description="Acidic residues" evidence="1">
    <location>
        <begin position="46"/>
        <end position="56"/>
    </location>
</feature>
<evidence type="ECO:0000313" key="2">
    <source>
        <dbReference type="EMBL" id="QXB17888.1"/>
    </source>
</evidence>
<sequence>MIVTSPNTRYNGTIGGDVFIEGVCRNPSQANLWYYKAQGFGIGEDVVEPPADESETSPELTVPSRPDARAKKSQWQAYAKSLDLDPAGMTTEQIIAMVDAFEAENQTTTATEQE</sequence>
<proteinExistence type="predicted"/>
<name>A0ABX8KVH4_9CORY</name>
<evidence type="ECO:0000256" key="1">
    <source>
        <dbReference type="SAM" id="MobiDB-lite"/>
    </source>
</evidence>
<reference evidence="2 3" key="1">
    <citation type="submission" date="2021-06" db="EMBL/GenBank/DDBJ databases">
        <title>FDA dAtabase for Regulatory Grade micrObial Sequences (FDA-ARGOS): Supporting development and validation of Infectious Disease Dx tests.</title>
        <authorList>
            <person name="Sproer C."/>
            <person name="Gronow S."/>
            <person name="Severitt S."/>
            <person name="Schroder I."/>
            <person name="Tallon L."/>
            <person name="Sadzewicz L."/>
            <person name="Zhao X."/>
            <person name="Boylan J."/>
            <person name="Ott S."/>
            <person name="Bowen H."/>
            <person name="Vavikolanu K."/>
            <person name="Mehta A."/>
            <person name="Aluvathingal J."/>
            <person name="Nadendla S."/>
            <person name="Lowell S."/>
            <person name="Myers T."/>
            <person name="Yan Y."/>
        </authorList>
    </citation>
    <scope>NUCLEOTIDE SEQUENCE [LARGE SCALE GENOMIC DNA]</scope>
    <source>
        <strain evidence="2 3">FDAARGOS 1425</strain>
    </source>
</reference>
<protein>
    <recommendedName>
        <fullName evidence="4">Lsr2 protein</fullName>
    </recommendedName>
</protein>